<evidence type="ECO:0000256" key="5">
    <source>
        <dbReference type="ARBA" id="ARBA00023136"/>
    </source>
</evidence>
<dbReference type="InterPro" id="IPR009993">
    <property type="entry name" value="WecF"/>
</dbReference>
<evidence type="ECO:0000256" key="1">
    <source>
        <dbReference type="ARBA" id="ARBA00022475"/>
    </source>
</evidence>
<dbReference type="HOGENOM" id="CLU_061161_1_0_10"/>
<dbReference type="Proteomes" id="UP000007519">
    <property type="component" value="Chromosome"/>
</dbReference>
<accession>H6L7A1</accession>
<dbReference type="STRING" id="984262.SGRA_4058"/>
<dbReference type="KEGG" id="sgn:SGRA_4058"/>
<dbReference type="EMBL" id="CP002831">
    <property type="protein sequence ID" value="AFC26773.1"/>
    <property type="molecule type" value="Genomic_DNA"/>
</dbReference>
<organism evidence="6 7">
    <name type="scientific">Saprospira grandis (strain Lewin)</name>
    <dbReference type="NCBI Taxonomy" id="984262"/>
    <lineage>
        <taxon>Bacteria</taxon>
        <taxon>Pseudomonadati</taxon>
        <taxon>Bacteroidota</taxon>
        <taxon>Saprospiria</taxon>
        <taxon>Saprospirales</taxon>
        <taxon>Saprospiraceae</taxon>
        <taxon>Saprospira</taxon>
    </lineage>
</organism>
<protein>
    <submittedName>
        <fullName evidence="6">4-alpha-L-fucosyltransferase</fullName>
    </submittedName>
</protein>
<keyword evidence="5" id="KW-0472">Membrane</keyword>
<keyword evidence="4" id="KW-0808">Transferase</keyword>
<reference evidence="6 7" key="1">
    <citation type="journal article" date="2012" name="Stand. Genomic Sci.">
        <title>Complete genome sequencing and analysis of Saprospira grandis str. Lewin, a predatory marine bacterium.</title>
        <authorList>
            <person name="Saw J.H."/>
            <person name="Yuryev A."/>
            <person name="Kanbe M."/>
            <person name="Hou S."/>
            <person name="Young A.G."/>
            <person name="Aizawa S."/>
            <person name="Alam M."/>
        </authorList>
    </citation>
    <scope>NUCLEOTIDE SEQUENCE [LARGE SCALE GENOMIC DNA]</scope>
    <source>
        <strain evidence="6 7">Lewin</strain>
    </source>
</reference>
<dbReference type="eggNOG" id="ENOG5032RNI">
    <property type="taxonomic scope" value="Bacteria"/>
</dbReference>
<evidence type="ECO:0000313" key="7">
    <source>
        <dbReference type="Proteomes" id="UP000007519"/>
    </source>
</evidence>
<evidence type="ECO:0000256" key="3">
    <source>
        <dbReference type="ARBA" id="ARBA00022676"/>
    </source>
</evidence>
<proteinExistence type="predicted"/>
<dbReference type="GO" id="GO:0008417">
    <property type="term" value="F:fucosyltransferase activity"/>
    <property type="evidence" value="ECO:0007669"/>
    <property type="project" value="InterPro"/>
</dbReference>
<keyword evidence="3" id="KW-0328">Glycosyltransferase</keyword>
<name>H6L7A1_SAPGL</name>
<dbReference type="AlphaFoldDB" id="H6L7A1"/>
<sequence length="389" mass="44406">MAKEKQIVHFCRDSVFHRIIIDLYEAVAPGQNRYILVKEKEAYVSFKLEPEMEKLTKAEAKEALAQHEVAIFHSLSENNLWLAAQAGDQQKVVWCSWGSDLGANHSYCSDETILDPKSYQANQQNRKAVLRAAKITLYKLLHQFPSLQAAYFNWRIAKEKQPLKEQALSKIDYVSTILPPEKEILSSLPQLKADYQWVNYGAVDMFVGDFYKKDTPLGQGMFVGHAAFFTCNHLDILPQIKALDYPHSIFIPMAYGNKYCKAALAEEAPKLFGQQLILQKEVLPKADYLKQLLACNIAVLNTKRQEALGTLITVLYLGMHTYLHPEGVLYKFCTEQGLKVYTTQALKKGMDFPKGKAKEMEHNRAQLEKIYGREVVLSRIENLLKKLLD</sequence>
<evidence type="ECO:0000256" key="4">
    <source>
        <dbReference type="ARBA" id="ARBA00022679"/>
    </source>
</evidence>
<keyword evidence="1" id="KW-1003">Cell membrane</keyword>
<dbReference type="RefSeq" id="WP_015694355.1">
    <property type="nucleotide sequence ID" value="NC_016940.1"/>
</dbReference>
<evidence type="ECO:0000256" key="2">
    <source>
        <dbReference type="ARBA" id="ARBA00022519"/>
    </source>
</evidence>
<dbReference type="GO" id="GO:0009246">
    <property type="term" value="P:enterobacterial common antigen biosynthetic process"/>
    <property type="evidence" value="ECO:0007669"/>
    <property type="project" value="InterPro"/>
</dbReference>
<keyword evidence="2" id="KW-0997">Cell inner membrane</keyword>
<dbReference type="Pfam" id="PF07429">
    <property type="entry name" value="Glyco_transf_56"/>
    <property type="match status" value="1"/>
</dbReference>
<keyword evidence="7" id="KW-1185">Reference proteome</keyword>
<evidence type="ECO:0000313" key="6">
    <source>
        <dbReference type="EMBL" id="AFC26773.1"/>
    </source>
</evidence>
<gene>
    <name evidence="6" type="ordered locus">SGRA_4058</name>
</gene>